<keyword evidence="1" id="KW-1133">Transmembrane helix</keyword>
<feature type="transmembrane region" description="Helical" evidence="1">
    <location>
        <begin position="5"/>
        <end position="23"/>
    </location>
</feature>
<name>A0A9Q2CW43_9STAP</name>
<sequence>MFQYILWFVAYTPLLVLIIYGEIRDYLVTKNIFAKYEMVILLIIITIIYIVTYKLVPTIFINMKKKKSKTTDIIQIKKYDKISANEYTFFVLSLLMPFLFLEFRTQFDYFVLLVILNFIILIMVKTEYIIINPIFLFSGYKIYYAVFKDGDRIVEGYILVKDKKVLKSKSTRVNLFDNVYYLYNKS</sequence>
<gene>
    <name evidence="2" type="ORF">HNQ45_000124</name>
</gene>
<proteinExistence type="predicted"/>
<organism evidence="2 3">
    <name type="scientific">Nosocomiicoccus ampullae</name>
    <dbReference type="NCBI Taxonomy" id="489910"/>
    <lineage>
        <taxon>Bacteria</taxon>
        <taxon>Bacillati</taxon>
        <taxon>Bacillota</taxon>
        <taxon>Bacilli</taxon>
        <taxon>Bacillales</taxon>
        <taxon>Staphylococcaceae</taxon>
        <taxon>Nosocomiicoccus</taxon>
    </lineage>
</organism>
<feature type="transmembrane region" description="Helical" evidence="1">
    <location>
        <begin position="38"/>
        <end position="61"/>
    </location>
</feature>
<accession>A0A9Q2CW43</accession>
<feature type="transmembrane region" description="Helical" evidence="1">
    <location>
        <begin position="107"/>
        <end position="124"/>
    </location>
</feature>
<dbReference type="AlphaFoldDB" id="A0A9Q2CW43"/>
<evidence type="ECO:0000313" key="2">
    <source>
        <dbReference type="EMBL" id="MBB5175266.1"/>
    </source>
</evidence>
<dbReference type="EMBL" id="JACHHF010000001">
    <property type="protein sequence ID" value="MBB5175266.1"/>
    <property type="molecule type" value="Genomic_DNA"/>
</dbReference>
<keyword evidence="1" id="KW-0472">Membrane</keyword>
<reference evidence="2 3" key="1">
    <citation type="submission" date="2020-08" db="EMBL/GenBank/DDBJ databases">
        <title>Genomic Encyclopedia of Type Strains, Phase IV (KMG-IV): sequencing the most valuable type-strain genomes for metagenomic binning, comparative biology and taxonomic classification.</title>
        <authorList>
            <person name="Goeker M."/>
        </authorList>
    </citation>
    <scope>NUCLEOTIDE SEQUENCE [LARGE SCALE GENOMIC DNA]</scope>
    <source>
        <strain evidence="2 3">DSM 19163</strain>
    </source>
</reference>
<feature type="transmembrane region" description="Helical" evidence="1">
    <location>
        <begin position="82"/>
        <end position="101"/>
    </location>
</feature>
<protein>
    <submittedName>
        <fullName evidence="2">Uncharacterized protein</fullName>
    </submittedName>
</protein>
<keyword evidence="3" id="KW-1185">Reference proteome</keyword>
<evidence type="ECO:0000313" key="3">
    <source>
        <dbReference type="Proteomes" id="UP000579136"/>
    </source>
</evidence>
<evidence type="ECO:0000256" key="1">
    <source>
        <dbReference type="SAM" id="Phobius"/>
    </source>
</evidence>
<comment type="caution">
    <text evidence="2">The sequence shown here is derived from an EMBL/GenBank/DDBJ whole genome shotgun (WGS) entry which is preliminary data.</text>
</comment>
<dbReference type="Proteomes" id="UP000579136">
    <property type="component" value="Unassembled WGS sequence"/>
</dbReference>
<keyword evidence="1" id="KW-0812">Transmembrane</keyword>